<name>A0ABU3ATQ5_9ACTN</name>
<evidence type="ECO:0000256" key="4">
    <source>
        <dbReference type="ARBA" id="ARBA00022692"/>
    </source>
</evidence>
<evidence type="ECO:0000256" key="5">
    <source>
        <dbReference type="ARBA" id="ARBA00022989"/>
    </source>
</evidence>
<evidence type="ECO:0000259" key="8">
    <source>
        <dbReference type="Pfam" id="PF03458"/>
    </source>
</evidence>
<evidence type="ECO:0000313" key="9">
    <source>
        <dbReference type="EMBL" id="MDT0612211.1"/>
    </source>
</evidence>
<dbReference type="RefSeq" id="WP_311573777.1">
    <property type="nucleotide sequence ID" value="NZ_JAVRFH010000017.1"/>
</dbReference>
<evidence type="ECO:0000256" key="6">
    <source>
        <dbReference type="ARBA" id="ARBA00023136"/>
    </source>
</evidence>
<dbReference type="Pfam" id="PF03458">
    <property type="entry name" value="Gly_transporter"/>
    <property type="match status" value="1"/>
</dbReference>
<evidence type="ECO:0000313" key="10">
    <source>
        <dbReference type="Proteomes" id="UP001180724"/>
    </source>
</evidence>
<dbReference type="PANTHER" id="PTHR30506">
    <property type="entry name" value="INNER MEMBRANE PROTEIN"/>
    <property type="match status" value="1"/>
</dbReference>
<dbReference type="PANTHER" id="PTHR30506:SF3">
    <property type="entry name" value="UPF0126 INNER MEMBRANE PROTEIN YADS-RELATED"/>
    <property type="match status" value="1"/>
</dbReference>
<feature type="transmembrane region" description="Helical" evidence="7">
    <location>
        <begin position="96"/>
        <end position="114"/>
    </location>
</feature>
<evidence type="ECO:0000256" key="7">
    <source>
        <dbReference type="SAM" id="Phobius"/>
    </source>
</evidence>
<proteinExistence type="inferred from homology"/>
<keyword evidence="6 7" id="KW-0472">Membrane</keyword>
<evidence type="ECO:0000256" key="2">
    <source>
        <dbReference type="ARBA" id="ARBA00008193"/>
    </source>
</evidence>
<keyword evidence="5 7" id="KW-1133">Transmembrane helix</keyword>
<keyword evidence="4 7" id="KW-0812">Transmembrane</keyword>
<comment type="similarity">
    <text evidence="2">Belongs to the UPF0126 family.</text>
</comment>
<dbReference type="Proteomes" id="UP001180724">
    <property type="component" value="Unassembled WGS sequence"/>
</dbReference>
<accession>A0ABU3ATQ5</accession>
<keyword evidence="10" id="KW-1185">Reference proteome</keyword>
<dbReference type="EMBL" id="JAVRFH010000017">
    <property type="protein sequence ID" value="MDT0612211.1"/>
    <property type="molecule type" value="Genomic_DNA"/>
</dbReference>
<reference evidence="9" key="1">
    <citation type="submission" date="2024-05" db="EMBL/GenBank/DDBJ databases">
        <title>30 novel species of actinomycetes from the DSMZ collection.</title>
        <authorList>
            <person name="Nouioui I."/>
        </authorList>
    </citation>
    <scope>NUCLEOTIDE SEQUENCE</scope>
    <source>
        <strain evidence="9">DSM 40712</strain>
    </source>
</reference>
<comment type="caution">
    <text evidence="9">The sequence shown here is derived from an EMBL/GenBank/DDBJ whole genome shotgun (WGS) entry which is preliminary data.</text>
</comment>
<protein>
    <submittedName>
        <fullName evidence="9">TRIC cation channel family protein</fullName>
    </submittedName>
</protein>
<evidence type="ECO:0000256" key="1">
    <source>
        <dbReference type="ARBA" id="ARBA00004651"/>
    </source>
</evidence>
<feature type="transmembrane region" description="Helical" evidence="7">
    <location>
        <begin position="72"/>
        <end position="90"/>
    </location>
</feature>
<gene>
    <name evidence="9" type="ORF">RM812_18600</name>
</gene>
<comment type="subcellular location">
    <subcellularLocation>
        <location evidence="1">Cell membrane</location>
        <topology evidence="1">Multi-pass membrane protein</topology>
    </subcellularLocation>
</comment>
<keyword evidence="3" id="KW-1003">Cell membrane</keyword>
<dbReference type="InterPro" id="IPR005115">
    <property type="entry name" value="Gly_transporter"/>
</dbReference>
<evidence type="ECO:0000256" key="3">
    <source>
        <dbReference type="ARBA" id="ARBA00022475"/>
    </source>
</evidence>
<sequence length="134" mass="13630">MRSSFELSAELAPVDQKLIAAGLGGEFGLVPGPVLSGQAVLEVGVTTAVGGGLLRDLLAGQTPMILRWDKEIYAVPALAGSAVTAVLLHLGQYTAWAGTLAALGAVALRLLALGHHWTAPRARRSTPAEGGPSA</sequence>
<organism evidence="9 10">
    <name type="scientific">Streptomyces lancefieldiae</name>
    <dbReference type="NCBI Taxonomy" id="3075520"/>
    <lineage>
        <taxon>Bacteria</taxon>
        <taxon>Bacillati</taxon>
        <taxon>Actinomycetota</taxon>
        <taxon>Actinomycetes</taxon>
        <taxon>Kitasatosporales</taxon>
        <taxon>Streptomycetaceae</taxon>
        <taxon>Streptomyces</taxon>
    </lineage>
</organism>
<feature type="domain" description="Glycine transporter" evidence="8">
    <location>
        <begin position="40"/>
        <end position="87"/>
    </location>
</feature>